<feature type="binding site" evidence="8">
    <location>
        <position position="565"/>
    </location>
    <ligand>
        <name>ATP</name>
        <dbReference type="ChEBI" id="CHEBI:30616"/>
    </ligand>
</feature>
<dbReference type="NCBIfam" id="NF003921">
    <property type="entry name" value="PRK05443.2-2"/>
    <property type="match status" value="1"/>
</dbReference>
<dbReference type="NCBIfam" id="NF003918">
    <property type="entry name" value="PRK05443.1-2"/>
    <property type="match status" value="1"/>
</dbReference>
<dbReference type="InterPro" id="IPR036830">
    <property type="entry name" value="PP_kinase_middle_dom_sf"/>
</dbReference>
<evidence type="ECO:0000259" key="12">
    <source>
        <dbReference type="Pfam" id="PF13090"/>
    </source>
</evidence>
<dbReference type="NCBIfam" id="TIGR03705">
    <property type="entry name" value="poly_P_kin"/>
    <property type="match status" value="1"/>
</dbReference>
<dbReference type="GO" id="GO:0005524">
    <property type="term" value="F:ATP binding"/>
    <property type="evidence" value="ECO:0007669"/>
    <property type="project" value="UniProtKB-KW"/>
</dbReference>
<proteinExistence type="inferred from homology"/>
<dbReference type="GO" id="GO:0009358">
    <property type="term" value="C:polyphosphate kinase complex"/>
    <property type="evidence" value="ECO:0007669"/>
    <property type="project" value="InterPro"/>
</dbReference>
<keyword evidence="15" id="KW-1185">Reference proteome</keyword>
<dbReference type="Pfam" id="PF17941">
    <property type="entry name" value="PP_kinase_C_1"/>
    <property type="match status" value="1"/>
</dbReference>
<evidence type="ECO:0000259" key="11">
    <source>
        <dbReference type="Pfam" id="PF13089"/>
    </source>
</evidence>
<dbReference type="EC" id="2.7.4.1" evidence="8 9"/>
<evidence type="ECO:0000259" key="13">
    <source>
        <dbReference type="Pfam" id="PF17941"/>
    </source>
</evidence>
<organism evidence="14 15">
    <name type="scientific">Robinsoniella peoriensis</name>
    <dbReference type="NCBI Taxonomy" id="180332"/>
    <lineage>
        <taxon>Bacteria</taxon>
        <taxon>Bacillati</taxon>
        <taxon>Bacillota</taxon>
        <taxon>Clostridia</taxon>
        <taxon>Lachnospirales</taxon>
        <taxon>Lachnospiraceae</taxon>
        <taxon>Robinsoniella</taxon>
    </lineage>
</organism>
<comment type="catalytic activity">
    <reaction evidence="8 9">
        <text>[phosphate](n) + ATP = [phosphate](n+1) + ADP</text>
        <dbReference type="Rhea" id="RHEA:19573"/>
        <dbReference type="Rhea" id="RHEA-COMP:9859"/>
        <dbReference type="Rhea" id="RHEA-COMP:14280"/>
        <dbReference type="ChEBI" id="CHEBI:16838"/>
        <dbReference type="ChEBI" id="CHEBI:30616"/>
        <dbReference type="ChEBI" id="CHEBI:456216"/>
        <dbReference type="EC" id="2.7.4.1"/>
    </reaction>
</comment>
<keyword evidence="7 8" id="KW-0460">Magnesium</keyword>
<evidence type="ECO:0000256" key="8">
    <source>
        <dbReference type="HAMAP-Rule" id="MF_00347"/>
    </source>
</evidence>
<dbReference type="NCBIfam" id="NF003917">
    <property type="entry name" value="PRK05443.1-1"/>
    <property type="match status" value="1"/>
</dbReference>
<dbReference type="CDD" id="cd09165">
    <property type="entry name" value="PLDc_PaPPK1_C1_like"/>
    <property type="match status" value="1"/>
</dbReference>
<reference evidence="14 15" key="1">
    <citation type="journal article" date="2019" name="Anaerobe">
        <title>Detection of Robinsoniella peoriensis in multiple bone samples of a trauma patient.</title>
        <authorList>
            <person name="Schrottner P."/>
            <person name="Hartwich K."/>
            <person name="Bunk B."/>
            <person name="Schober I."/>
            <person name="Helbig S."/>
            <person name="Rudolph W.W."/>
            <person name="Gunzer F."/>
        </authorList>
    </citation>
    <scope>NUCLEOTIDE SEQUENCE [LARGE SCALE GENOMIC DNA]</scope>
    <source>
        <strain evidence="14 15">DSM 106044</strain>
    </source>
</reference>
<dbReference type="RefSeq" id="WP_027294320.1">
    <property type="nucleotide sequence ID" value="NZ_CABMJZ010000058.1"/>
</dbReference>
<protein>
    <recommendedName>
        <fullName evidence="8 9">Polyphosphate kinase</fullName>
        <ecNumber evidence="8 9">2.7.4.1</ecNumber>
    </recommendedName>
    <alternativeName>
        <fullName evidence="8">ATP-polyphosphate phosphotransferase</fullName>
    </alternativeName>
    <alternativeName>
        <fullName evidence="8">Polyphosphoric acid kinase</fullName>
    </alternativeName>
</protein>
<feature type="domain" description="Polyphosphate kinase C-terminal" evidence="12">
    <location>
        <begin position="504"/>
        <end position="675"/>
    </location>
</feature>
<dbReference type="SUPFAM" id="SSF143724">
    <property type="entry name" value="PHP14-like"/>
    <property type="match status" value="1"/>
</dbReference>
<keyword evidence="5 8" id="KW-0418">Kinase</keyword>
<dbReference type="EMBL" id="QGQD01000076">
    <property type="protein sequence ID" value="TLC99143.1"/>
    <property type="molecule type" value="Genomic_DNA"/>
</dbReference>
<dbReference type="PIRSF" id="PIRSF015589">
    <property type="entry name" value="PP_kinase"/>
    <property type="match status" value="1"/>
</dbReference>
<evidence type="ECO:0000313" key="15">
    <source>
        <dbReference type="Proteomes" id="UP000306509"/>
    </source>
</evidence>
<evidence type="ECO:0000256" key="2">
    <source>
        <dbReference type="ARBA" id="ARBA00022679"/>
    </source>
</evidence>
<evidence type="ECO:0000256" key="3">
    <source>
        <dbReference type="ARBA" id="ARBA00022723"/>
    </source>
</evidence>
<evidence type="ECO:0000256" key="9">
    <source>
        <dbReference type="RuleBase" id="RU003800"/>
    </source>
</evidence>
<comment type="caution">
    <text evidence="14">The sequence shown here is derived from an EMBL/GenBank/DDBJ whole genome shotgun (WGS) entry which is preliminary data.</text>
</comment>
<sequence length="706" mass="80888">MEQIDFTKPEFYTNRESSWVGFNDRVLSEARDKSLPLFERLKFLSITASNLDEFFMIRVASLKDMVHAGYMKKDIAGLTATEQIDMILKEVHELVNVQYSTYNRSLLPALKQQGLEVVVCHEDLNKEQELFVDQYFEENVYPVLTPMAMDSSRPFPLIRNKSLNIGALISKKGETEFATVQVPSVLPRIIRLPEGKKGEKRVILLEEVIERNIQKLFLNYNVICAHPYRIMRNADLTIDEDEAADLLKEIQRQLKKRQWGEVIRLEIEDKMDKHLLKVLKKEFSIKEEEIFSINGPLDLTFLMKMYGLDGFDHLKYESYHPQPVPDMMGEEDIFTQIRNGDILLHHPFMTFNPVVDFVKQAAKDPDVLAIKQTLYRVSGNSPIIAALAQAAENGKQVSVLVELKARFDEENNIVWAKMLEKAGCHVIYGLVGLKTHSKITLVVRREEDGIRRYVHLGTGNYNDATAKLYTDCGLLTCSEPIGEDATAVFNMLSGYSEPKSWNKLAVAPIWLRNRFLKLIRRETRNALEGKQAHIIAKMNSLCDKDIIAALYEASAAGVKVDLIIRGICCLKVGIPGVSENITVRSIVGNFLEHSRIFYFYHNGSEEVYMGSADWMPRNLDKRVEILFPVESERLKMEVIHILQIQLEDNVKAHILQPDGSYEKVDRRGKVKMNSQEYFCEEAIERAVKPEDVVKDRVFIPAEPIDN</sequence>
<feature type="binding site" evidence="8">
    <location>
        <position position="50"/>
    </location>
    <ligand>
        <name>ATP</name>
        <dbReference type="ChEBI" id="CHEBI:30616"/>
    </ligand>
</feature>
<comment type="function">
    <text evidence="8 9">Catalyzes the reversible transfer of the terminal phosphate of ATP to form a long-chain polyphosphate (polyP).</text>
</comment>
<feature type="binding site" evidence="8">
    <location>
        <position position="593"/>
    </location>
    <ligand>
        <name>ATP</name>
        <dbReference type="ChEBI" id="CHEBI:30616"/>
    </ligand>
</feature>
<feature type="binding site" evidence="8">
    <location>
        <position position="376"/>
    </location>
    <ligand>
        <name>Mg(2+)</name>
        <dbReference type="ChEBI" id="CHEBI:18420"/>
    </ligand>
</feature>
<dbReference type="STRING" id="180332.GCA_000797495_05239"/>
<dbReference type="InterPro" id="IPR025200">
    <property type="entry name" value="PPK_C_dom2"/>
</dbReference>
<dbReference type="GO" id="GO:0046872">
    <property type="term" value="F:metal ion binding"/>
    <property type="evidence" value="ECO:0007669"/>
    <property type="project" value="UniProtKB-KW"/>
</dbReference>
<keyword evidence="1 8" id="KW-0597">Phosphoprotein</keyword>
<dbReference type="Pfam" id="PF02503">
    <property type="entry name" value="PP_kinase"/>
    <property type="match status" value="1"/>
</dbReference>
<feature type="binding site" evidence="8">
    <location>
        <position position="469"/>
    </location>
    <ligand>
        <name>ATP</name>
        <dbReference type="ChEBI" id="CHEBI:30616"/>
    </ligand>
</feature>
<feature type="domain" description="Polyphosphate kinase N-terminal" evidence="11">
    <location>
        <begin position="12"/>
        <end position="117"/>
    </location>
</feature>
<evidence type="ECO:0000313" key="14">
    <source>
        <dbReference type="EMBL" id="TLC99143.1"/>
    </source>
</evidence>
<evidence type="ECO:0000256" key="6">
    <source>
        <dbReference type="ARBA" id="ARBA00022840"/>
    </source>
</evidence>
<evidence type="ECO:0000256" key="4">
    <source>
        <dbReference type="ARBA" id="ARBA00022741"/>
    </source>
</evidence>
<dbReference type="InterPro" id="IPR036832">
    <property type="entry name" value="PPK_N_dom_sf"/>
</dbReference>
<evidence type="ECO:0000256" key="5">
    <source>
        <dbReference type="ARBA" id="ARBA00022777"/>
    </source>
</evidence>
<dbReference type="GO" id="GO:0008976">
    <property type="term" value="F:polyphosphate kinase activity"/>
    <property type="evidence" value="ECO:0007669"/>
    <property type="project" value="UniProtKB-UniRule"/>
</dbReference>
<dbReference type="Pfam" id="PF13089">
    <property type="entry name" value="PP_kinase_N"/>
    <property type="match status" value="1"/>
</dbReference>
<dbReference type="PANTHER" id="PTHR30218">
    <property type="entry name" value="POLYPHOSPHATE KINASE"/>
    <property type="match status" value="1"/>
</dbReference>
<dbReference type="GO" id="GO:0006799">
    <property type="term" value="P:polyphosphate biosynthetic process"/>
    <property type="evidence" value="ECO:0007669"/>
    <property type="project" value="UniProtKB-UniRule"/>
</dbReference>
<dbReference type="InterPro" id="IPR041108">
    <property type="entry name" value="PP_kinase_C_1"/>
</dbReference>
<dbReference type="Gene3D" id="3.30.1840.10">
    <property type="entry name" value="Polyphosphate kinase middle domain"/>
    <property type="match status" value="1"/>
</dbReference>
<evidence type="ECO:0000256" key="1">
    <source>
        <dbReference type="ARBA" id="ARBA00022553"/>
    </source>
</evidence>
<accession>A0A4U8Q4I4</accession>
<dbReference type="OrthoDB" id="9761456at2"/>
<evidence type="ECO:0000256" key="7">
    <source>
        <dbReference type="ARBA" id="ARBA00022842"/>
    </source>
</evidence>
<dbReference type="NCBIfam" id="NF003920">
    <property type="entry name" value="PRK05443.2-1"/>
    <property type="match status" value="1"/>
</dbReference>
<dbReference type="InterPro" id="IPR003414">
    <property type="entry name" value="PP_kinase"/>
</dbReference>
<feature type="binding site" evidence="8">
    <location>
        <position position="406"/>
    </location>
    <ligand>
        <name>Mg(2+)</name>
        <dbReference type="ChEBI" id="CHEBI:18420"/>
    </ligand>
</feature>
<keyword evidence="2 8" id="KW-0808">Transferase</keyword>
<comment type="cofactor">
    <cofactor evidence="8">
        <name>Mg(2+)</name>
        <dbReference type="ChEBI" id="CHEBI:18420"/>
    </cofactor>
</comment>
<evidence type="ECO:0000259" key="10">
    <source>
        <dbReference type="Pfam" id="PF02503"/>
    </source>
</evidence>
<keyword evidence="4 8" id="KW-0547">Nucleotide-binding</keyword>
<keyword evidence="3 8" id="KW-0479">Metal-binding</keyword>
<dbReference type="Pfam" id="PF13090">
    <property type="entry name" value="PP_kinase_C"/>
    <property type="match status" value="1"/>
</dbReference>
<comment type="similarity">
    <text evidence="8 9">Belongs to the polyphosphate kinase 1 (PPK1) family.</text>
</comment>
<dbReference type="InterPro" id="IPR024953">
    <property type="entry name" value="PP_kinase_middle"/>
</dbReference>
<name>A0A4U8Q4I4_9FIRM</name>
<dbReference type="Proteomes" id="UP000306509">
    <property type="component" value="Unassembled WGS sequence"/>
</dbReference>
<dbReference type="Gene3D" id="1.20.58.310">
    <property type="entry name" value="Polyphosphate kinase N-terminal domain"/>
    <property type="match status" value="1"/>
</dbReference>
<dbReference type="HAMAP" id="MF_00347">
    <property type="entry name" value="Polyphosphate_kinase"/>
    <property type="match status" value="1"/>
</dbReference>
<feature type="active site" description="Phosphohistidine intermediate" evidence="8">
    <location>
        <position position="436"/>
    </location>
</feature>
<feature type="domain" description="Polyphosphate kinase C-terminal" evidence="13">
    <location>
        <begin position="332"/>
        <end position="497"/>
    </location>
</feature>
<dbReference type="InterPro" id="IPR025198">
    <property type="entry name" value="PPK_N_dom"/>
</dbReference>
<dbReference type="Gene3D" id="3.30.870.10">
    <property type="entry name" value="Endonuclease Chain A"/>
    <property type="match status" value="2"/>
</dbReference>
<dbReference type="SUPFAM" id="SSF140356">
    <property type="entry name" value="PPK N-terminal domain-like"/>
    <property type="match status" value="1"/>
</dbReference>
<dbReference type="FunFam" id="3.30.870.10:FF:000001">
    <property type="entry name" value="Polyphosphate kinase"/>
    <property type="match status" value="1"/>
</dbReference>
<gene>
    <name evidence="14" type="primary">ppk_2</name>
    <name evidence="8" type="synonym">ppk</name>
    <name evidence="14" type="ORF">DSM106044_04031</name>
</gene>
<feature type="domain" description="Polyphosphate kinase middle" evidence="10">
    <location>
        <begin position="127"/>
        <end position="305"/>
    </location>
</feature>
<comment type="PTM">
    <text evidence="8 9">An intermediate of this reaction is the autophosphorylated ppk in which a phosphate is covalently linked to a histidine residue through a N-P bond.</text>
</comment>
<dbReference type="SUPFAM" id="SSF56024">
    <property type="entry name" value="Phospholipase D/nuclease"/>
    <property type="match status" value="2"/>
</dbReference>
<dbReference type="CDD" id="cd09168">
    <property type="entry name" value="PLDc_PaPPK1_C2_like"/>
    <property type="match status" value="1"/>
</dbReference>
<keyword evidence="6 8" id="KW-0067">ATP-binding</keyword>
<dbReference type="PANTHER" id="PTHR30218:SF0">
    <property type="entry name" value="POLYPHOSPHATE KINASE"/>
    <property type="match status" value="1"/>
</dbReference>
<dbReference type="AlphaFoldDB" id="A0A4U8Q4I4"/>